<dbReference type="GO" id="GO:0006364">
    <property type="term" value="P:rRNA processing"/>
    <property type="evidence" value="ECO:0007669"/>
    <property type="project" value="InterPro"/>
</dbReference>
<dbReference type="CDD" id="cd18081">
    <property type="entry name" value="RlmH-like"/>
    <property type="match status" value="1"/>
</dbReference>
<dbReference type="PIRSF" id="PIRSF004505">
    <property type="entry name" value="MT_bac"/>
    <property type="match status" value="1"/>
</dbReference>
<evidence type="ECO:0000256" key="3">
    <source>
        <dbReference type="ARBA" id="ARBA00022691"/>
    </source>
</evidence>
<keyword evidence="1" id="KW-0489">Methyltransferase</keyword>
<accession>A0A1F4XJB9</accession>
<evidence type="ECO:0008006" key="7">
    <source>
        <dbReference type="Google" id="ProtNLM"/>
    </source>
</evidence>
<organism evidence="5 6">
    <name type="scientific">Candidatus Abawacabacteria bacterium RBG_16_42_10</name>
    <dbReference type="NCBI Taxonomy" id="1817814"/>
    <lineage>
        <taxon>Bacteria</taxon>
        <taxon>Candidatus Abawacaibacteriota</taxon>
    </lineage>
</organism>
<evidence type="ECO:0000256" key="1">
    <source>
        <dbReference type="ARBA" id="ARBA00022603"/>
    </source>
</evidence>
<reference evidence="5 6" key="1">
    <citation type="journal article" date="2016" name="Nat. Commun.">
        <title>Thousands of microbial genomes shed light on interconnected biogeochemical processes in an aquifer system.</title>
        <authorList>
            <person name="Anantharaman K."/>
            <person name="Brown C.T."/>
            <person name="Hug L.A."/>
            <person name="Sharon I."/>
            <person name="Castelle C.J."/>
            <person name="Probst A.J."/>
            <person name="Thomas B.C."/>
            <person name="Singh A."/>
            <person name="Wilkins M.J."/>
            <person name="Karaoz U."/>
            <person name="Brodie E.L."/>
            <person name="Williams K.H."/>
            <person name="Hubbard S.S."/>
            <person name="Banfield J.F."/>
        </authorList>
    </citation>
    <scope>NUCLEOTIDE SEQUENCE [LARGE SCALE GENOMIC DNA]</scope>
</reference>
<evidence type="ECO:0000313" key="6">
    <source>
        <dbReference type="Proteomes" id="UP000177614"/>
    </source>
</evidence>
<evidence type="ECO:0000313" key="5">
    <source>
        <dbReference type="EMBL" id="OGC81700.1"/>
    </source>
</evidence>
<dbReference type="AlphaFoldDB" id="A0A1F4XJB9"/>
<name>A0A1F4XJB9_9BACT</name>
<gene>
    <name evidence="5" type="ORF">A2V81_00400</name>
</gene>
<dbReference type="Pfam" id="PF02590">
    <property type="entry name" value="SPOUT_MTase"/>
    <property type="match status" value="1"/>
</dbReference>
<proteinExistence type="inferred from homology"/>
<dbReference type="GO" id="GO:0032259">
    <property type="term" value="P:methylation"/>
    <property type="evidence" value="ECO:0007669"/>
    <property type="project" value="UniProtKB-KW"/>
</dbReference>
<dbReference type="InterPro" id="IPR029028">
    <property type="entry name" value="Alpha/beta_knot_MTases"/>
</dbReference>
<protein>
    <recommendedName>
        <fullName evidence="7">23S rRNA (pseudouridine1915-N3)-methyltransferase</fullName>
    </recommendedName>
</protein>
<comment type="similarity">
    <text evidence="4">Belongs to the RNA methyltransferase RlmH family.</text>
</comment>
<dbReference type="InterPro" id="IPR029026">
    <property type="entry name" value="tRNA_m1G_MTases_N"/>
</dbReference>
<dbReference type="STRING" id="1817814.A2V81_00400"/>
<dbReference type="SUPFAM" id="SSF75217">
    <property type="entry name" value="alpha/beta knot"/>
    <property type="match status" value="1"/>
</dbReference>
<keyword evidence="2" id="KW-0808">Transferase</keyword>
<dbReference type="Proteomes" id="UP000177614">
    <property type="component" value="Unassembled WGS sequence"/>
</dbReference>
<dbReference type="GO" id="GO:0008168">
    <property type="term" value="F:methyltransferase activity"/>
    <property type="evidence" value="ECO:0007669"/>
    <property type="project" value="UniProtKB-KW"/>
</dbReference>
<dbReference type="Gene3D" id="3.40.1280.10">
    <property type="match status" value="1"/>
</dbReference>
<dbReference type="PANTHER" id="PTHR33603:SF1">
    <property type="entry name" value="RIBOSOMAL RNA LARGE SUBUNIT METHYLTRANSFERASE H"/>
    <property type="match status" value="1"/>
</dbReference>
<dbReference type="PANTHER" id="PTHR33603">
    <property type="entry name" value="METHYLTRANSFERASE"/>
    <property type="match status" value="1"/>
</dbReference>
<evidence type="ECO:0000256" key="4">
    <source>
        <dbReference type="ARBA" id="ARBA00038303"/>
    </source>
</evidence>
<comment type="caution">
    <text evidence="5">The sequence shown here is derived from an EMBL/GenBank/DDBJ whole genome shotgun (WGS) entry which is preliminary data.</text>
</comment>
<evidence type="ECO:0000256" key="2">
    <source>
        <dbReference type="ARBA" id="ARBA00022679"/>
    </source>
</evidence>
<dbReference type="InterPro" id="IPR003742">
    <property type="entry name" value="RlmH-like"/>
</dbReference>
<dbReference type="EMBL" id="MEWR01000022">
    <property type="protein sequence ID" value="OGC81700.1"/>
    <property type="molecule type" value="Genomic_DNA"/>
</dbReference>
<keyword evidence="3" id="KW-0949">S-adenosyl-L-methionine</keyword>
<sequence>MFIIIRIDKTREPFVKTAEAHYVRLLKTLRLPLEIRTLKGNNDAKKDTAMIVQKFYEEQNVYILSERGREYDSISFSRLIAPYKEQNRDIHFILSGPFGWSGDFPKNFKQLSLSKLTFTHEMSYIILLEQLYRGIKITKGQKYHY</sequence>